<dbReference type="SUPFAM" id="SSF82927">
    <property type="entry name" value="Cysteine-rich DNA binding domain, (DM domain)"/>
    <property type="match status" value="1"/>
</dbReference>
<evidence type="ECO:0000256" key="7">
    <source>
        <dbReference type="ARBA" id="ARBA00023242"/>
    </source>
</evidence>
<feature type="compositionally biased region" description="Low complexity" evidence="9">
    <location>
        <begin position="114"/>
        <end position="160"/>
    </location>
</feature>
<evidence type="ECO:0000256" key="9">
    <source>
        <dbReference type="SAM" id="MobiDB-lite"/>
    </source>
</evidence>
<evidence type="ECO:0000256" key="8">
    <source>
        <dbReference type="PROSITE-ProRule" id="PRU00070"/>
    </source>
</evidence>
<feature type="region of interest" description="Disordered" evidence="9">
    <location>
        <begin position="252"/>
        <end position="281"/>
    </location>
</feature>
<dbReference type="Pfam" id="PF12374">
    <property type="entry name" value="Dmrt1"/>
    <property type="match status" value="1"/>
</dbReference>
<dbReference type="InterPro" id="IPR026607">
    <property type="entry name" value="DMRT"/>
</dbReference>
<dbReference type="SMART" id="SM00301">
    <property type="entry name" value="DM"/>
    <property type="match status" value="1"/>
</dbReference>
<organism evidence="11 12">
    <name type="scientific">Anas zonorhyncha</name>
    <name type="common">Eastern spot-billed duck</name>
    <dbReference type="NCBI Taxonomy" id="75864"/>
    <lineage>
        <taxon>Eukaryota</taxon>
        <taxon>Metazoa</taxon>
        <taxon>Chordata</taxon>
        <taxon>Craniata</taxon>
        <taxon>Vertebrata</taxon>
        <taxon>Euteleostomi</taxon>
        <taxon>Archelosauria</taxon>
        <taxon>Archosauria</taxon>
        <taxon>Dinosauria</taxon>
        <taxon>Saurischia</taxon>
        <taxon>Theropoda</taxon>
        <taxon>Coelurosauria</taxon>
        <taxon>Aves</taxon>
        <taxon>Neognathae</taxon>
        <taxon>Galloanserae</taxon>
        <taxon>Anseriformes</taxon>
        <taxon>Anatidae</taxon>
        <taxon>Anatinae</taxon>
        <taxon>Anas</taxon>
    </lineage>
</organism>
<keyword evidence="4" id="KW-0805">Transcription regulation</keyword>
<dbReference type="AlphaFoldDB" id="A0A8B9U2Y8"/>
<feature type="compositionally biased region" description="Basic residues" evidence="9">
    <location>
        <begin position="441"/>
        <end position="450"/>
    </location>
</feature>
<feature type="region of interest" description="Disordered" evidence="9">
    <location>
        <begin position="337"/>
        <end position="378"/>
    </location>
</feature>
<keyword evidence="5 8" id="KW-0238">DNA-binding</keyword>
<keyword evidence="6" id="KW-0804">Transcription</keyword>
<dbReference type="Gene3D" id="4.10.1040.10">
    <property type="entry name" value="DM DNA-binding domain"/>
    <property type="match status" value="1"/>
</dbReference>
<feature type="compositionally biased region" description="Gly residues" evidence="9">
    <location>
        <begin position="63"/>
        <end position="77"/>
    </location>
</feature>
<dbReference type="GO" id="GO:0000981">
    <property type="term" value="F:DNA-binding transcription factor activity, RNA polymerase II-specific"/>
    <property type="evidence" value="ECO:0007669"/>
    <property type="project" value="TreeGrafter"/>
</dbReference>
<dbReference type="PANTHER" id="PTHR12322">
    <property type="entry name" value="DOUBLESEX AND MAB-3 RELATED TRANSCRIPTION FACTOR DMRT"/>
    <property type="match status" value="1"/>
</dbReference>
<evidence type="ECO:0000256" key="3">
    <source>
        <dbReference type="ARBA" id="ARBA00022833"/>
    </source>
</evidence>
<evidence type="ECO:0000313" key="11">
    <source>
        <dbReference type="Ensembl" id="ENSAZOP00000003017.1"/>
    </source>
</evidence>
<feature type="compositionally biased region" description="Low complexity" evidence="9">
    <location>
        <begin position="252"/>
        <end position="272"/>
    </location>
</feature>
<dbReference type="PROSITE" id="PS50809">
    <property type="entry name" value="DM_2"/>
    <property type="match status" value="1"/>
</dbReference>
<evidence type="ECO:0000259" key="10">
    <source>
        <dbReference type="PROSITE" id="PS50809"/>
    </source>
</evidence>
<evidence type="ECO:0000256" key="6">
    <source>
        <dbReference type="ARBA" id="ARBA00023163"/>
    </source>
</evidence>
<dbReference type="InterPro" id="IPR022114">
    <property type="entry name" value="DMRT1-like"/>
</dbReference>
<comment type="similarity">
    <text evidence="1">Belongs to the DMRT family.</text>
</comment>
<dbReference type="InterPro" id="IPR001275">
    <property type="entry name" value="DM_DNA-bd"/>
</dbReference>
<dbReference type="FunFam" id="4.10.1040.10:FF:000001">
    <property type="entry name" value="doublesex- and mab-3-related transcription factor 1"/>
    <property type="match status" value="1"/>
</dbReference>
<feature type="DNA-binding region" description="DM" evidence="8">
    <location>
        <begin position="169"/>
        <end position="216"/>
    </location>
</feature>
<dbReference type="Ensembl" id="ENSAZOT00000003206.1">
    <property type="protein sequence ID" value="ENSAZOP00000003017.1"/>
    <property type="gene ID" value="ENSAZOG00000001995.1"/>
</dbReference>
<protein>
    <submittedName>
        <fullName evidence="11">Doublesex and mab-3 related transcription factor 3</fullName>
    </submittedName>
</protein>
<dbReference type="Proteomes" id="UP000694549">
    <property type="component" value="Unplaced"/>
</dbReference>
<dbReference type="InterPro" id="IPR036407">
    <property type="entry name" value="DM_DNA-bd_sf"/>
</dbReference>
<accession>A0A8B9U2Y8</accession>
<keyword evidence="2 8" id="KW-0479">Metal-binding</keyword>
<feature type="region of interest" description="Disordered" evidence="9">
    <location>
        <begin position="440"/>
        <end position="465"/>
    </location>
</feature>
<feature type="domain" description="DM" evidence="10">
    <location>
        <begin position="169"/>
        <end position="216"/>
    </location>
</feature>
<proteinExistence type="inferred from homology"/>
<keyword evidence="7 8" id="KW-0539">Nucleus</keyword>
<evidence type="ECO:0000256" key="2">
    <source>
        <dbReference type="ARBA" id="ARBA00022723"/>
    </source>
</evidence>
<dbReference type="GO" id="GO:0005634">
    <property type="term" value="C:nucleus"/>
    <property type="evidence" value="ECO:0007669"/>
    <property type="project" value="UniProtKB-SubCell"/>
</dbReference>
<comment type="subcellular location">
    <subcellularLocation>
        <location evidence="8">Nucleus</location>
    </subcellularLocation>
</comment>
<reference evidence="11" key="1">
    <citation type="submission" date="2025-08" db="UniProtKB">
        <authorList>
            <consortium name="Ensembl"/>
        </authorList>
    </citation>
    <scope>IDENTIFICATION</scope>
</reference>
<dbReference type="GO" id="GO:0000978">
    <property type="term" value="F:RNA polymerase II cis-regulatory region sequence-specific DNA binding"/>
    <property type="evidence" value="ECO:0007669"/>
    <property type="project" value="TreeGrafter"/>
</dbReference>
<reference evidence="11" key="2">
    <citation type="submission" date="2025-09" db="UniProtKB">
        <authorList>
            <consortium name="Ensembl"/>
        </authorList>
    </citation>
    <scope>IDENTIFICATION</scope>
</reference>
<feature type="compositionally biased region" description="Pro residues" evidence="9">
    <location>
        <begin position="26"/>
        <end position="36"/>
    </location>
</feature>
<feature type="compositionally biased region" description="Basic residues" evidence="9">
    <location>
        <begin position="1"/>
        <end position="10"/>
    </location>
</feature>
<dbReference type="GO" id="GO:0007548">
    <property type="term" value="P:sex differentiation"/>
    <property type="evidence" value="ECO:0007669"/>
    <property type="project" value="TreeGrafter"/>
</dbReference>
<sequence length="511" mass="53019">MQRREGKRHLPGQSSARLHPLRSPCSPCPPQTPSPAPSALHLRPGGGSGERAGPGRAPRRRGLGPGGAEGTPQGGARLGREGWRGGAGRDGTGREGTDGPGRDAQPAAMPNDSPAFGEPPEAPGPADKAGGFAQMAAAPAPGVASSSSSSSSSSSAAAAGKKLPRLPKCARCRNHGYSSPLKGHKRFCMWRDCQCKKCSLIAERQRVMAAQVALRRQQAQEEELGISHPVPLPSVPEQFIKKNGGGSSCLLLESSSPTHSTSTATAATSTPSGKGDGEPPCHELPVQDVLLPPTCFLPGPGDWHSGMRPADPDLGGHPLVLRVKSKSVFAAQQPGLRPGVPIQQREHQGGPGVRAPPGARRLRGEPGAGGRRVGAARPGRRRSSVHCLIVLFGGLRGWGGLFLLSGVGGRLGGAPRWVPRARRGGGGRRRGAPVPSGRCAGFRRRSRGGARARNPSGGLGEAPLGASLGGETPLRRFRRFLRASRCCWSPGVLFACCQINVFCILQPSALP</sequence>
<dbReference type="Pfam" id="PF00751">
    <property type="entry name" value="DM"/>
    <property type="match status" value="1"/>
</dbReference>
<dbReference type="PROSITE" id="PS40000">
    <property type="entry name" value="DM_1"/>
    <property type="match status" value="1"/>
</dbReference>
<keyword evidence="3 8" id="KW-0862">Zinc</keyword>
<evidence type="ECO:0000256" key="4">
    <source>
        <dbReference type="ARBA" id="ARBA00023015"/>
    </source>
</evidence>
<feature type="compositionally biased region" description="Basic and acidic residues" evidence="9">
    <location>
        <begin position="91"/>
        <end position="101"/>
    </location>
</feature>
<evidence type="ECO:0000313" key="12">
    <source>
        <dbReference type="Proteomes" id="UP000694549"/>
    </source>
</evidence>
<evidence type="ECO:0000256" key="5">
    <source>
        <dbReference type="ARBA" id="ARBA00023125"/>
    </source>
</evidence>
<keyword evidence="12" id="KW-1185">Reference proteome</keyword>
<name>A0A8B9U2Y8_9AVES</name>
<dbReference type="GO" id="GO:0046872">
    <property type="term" value="F:metal ion binding"/>
    <property type="evidence" value="ECO:0007669"/>
    <property type="project" value="UniProtKB-KW"/>
</dbReference>
<feature type="region of interest" description="Disordered" evidence="9">
    <location>
        <begin position="1"/>
        <end position="160"/>
    </location>
</feature>
<dbReference type="PANTHER" id="PTHR12322:SF70">
    <property type="entry name" value="DOUBLESEX- AND MAB-3-RELATED TRANSCRIPTION FACTOR 1"/>
    <property type="match status" value="1"/>
</dbReference>
<evidence type="ECO:0000256" key="1">
    <source>
        <dbReference type="ARBA" id="ARBA00006834"/>
    </source>
</evidence>